<dbReference type="EMBL" id="SWCI01000007">
    <property type="protein sequence ID" value="TKB48409.1"/>
    <property type="molecule type" value="Genomic_DNA"/>
</dbReference>
<evidence type="ECO:0000313" key="1">
    <source>
        <dbReference type="EMBL" id="TKB48409.1"/>
    </source>
</evidence>
<sequence length="104" mass="11163">MTTGGLQPGDGIKPVYHYCRQAGCIFRGSYQNRADAEAYLPTFHEANPGLLVDPINREGNLVITYLNPQVGGILDDRFDGEPPFLPLLPRGGQSGISSVSADST</sequence>
<comment type="caution">
    <text evidence="1">The sequence shown here is derived from an EMBL/GenBank/DDBJ whole genome shotgun (WGS) entry which is preliminary data.</text>
</comment>
<evidence type="ECO:0000313" key="2">
    <source>
        <dbReference type="Proteomes" id="UP000305674"/>
    </source>
</evidence>
<dbReference type="OrthoDB" id="6263681at2"/>
<dbReference type="AlphaFoldDB" id="A0A4U1BDM2"/>
<gene>
    <name evidence="1" type="ORF">FCL40_11905</name>
</gene>
<name>A0A4U1BDM2_9GAMM</name>
<accession>A0A4U1BDM2</accession>
<organism evidence="1 2">
    <name type="scientific">Ferrimonas sediminicola</name>
    <dbReference type="NCBI Taxonomy" id="2569538"/>
    <lineage>
        <taxon>Bacteria</taxon>
        <taxon>Pseudomonadati</taxon>
        <taxon>Pseudomonadota</taxon>
        <taxon>Gammaproteobacteria</taxon>
        <taxon>Alteromonadales</taxon>
        <taxon>Ferrimonadaceae</taxon>
        <taxon>Ferrimonas</taxon>
    </lineage>
</organism>
<protein>
    <submittedName>
        <fullName evidence="1">Uncharacterized protein</fullName>
    </submittedName>
</protein>
<keyword evidence="2" id="KW-1185">Reference proteome</keyword>
<reference evidence="1 2" key="1">
    <citation type="submission" date="2019-04" db="EMBL/GenBank/DDBJ databases">
        <authorList>
            <person name="Hwang J.C."/>
        </authorList>
    </citation>
    <scope>NUCLEOTIDE SEQUENCE [LARGE SCALE GENOMIC DNA]</scope>
    <source>
        <strain evidence="1 2">IMCC35001</strain>
    </source>
</reference>
<dbReference type="Proteomes" id="UP000305674">
    <property type="component" value="Unassembled WGS sequence"/>
</dbReference>
<proteinExistence type="predicted"/>
<dbReference type="RefSeq" id="WP_136853520.1">
    <property type="nucleotide sequence ID" value="NZ_SWCI01000007.1"/>
</dbReference>